<evidence type="ECO:0000313" key="1">
    <source>
        <dbReference type="EMBL" id="KAK3066188.1"/>
    </source>
</evidence>
<organism evidence="1 2">
    <name type="scientific">Coniosporium uncinatum</name>
    <dbReference type="NCBI Taxonomy" id="93489"/>
    <lineage>
        <taxon>Eukaryota</taxon>
        <taxon>Fungi</taxon>
        <taxon>Dikarya</taxon>
        <taxon>Ascomycota</taxon>
        <taxon>Pezizomycotina</taxon>
        <taxon>Dothideomycetes</taxon>
        <taxon>Dothideomycetes incertae sedis</taxon>
        <taxon>Coniosporium</taxon>
    </lineage>
</organism>
<evidence type="ECO:0000313" key="2">
    <source>
        <dbReference type="Proteomes" id="UP001186974"/>
    </source>
</evidence>
<keyword evidence="2" id="KW-1185">Reference proteome</keyword>
<comment type="caution">
    <text evidence="1">The sequence shown here is derived from an EMBL/GenBank/DDBJ whole genome shotgun (WGS) entry which is preliminary data.</text>
</comment>
<accession>A0ACC3DE35</accession>
<proteinExistence type="predicted"/>
<gene>
    <name evidence="1" type="ORF">LTS18_001927</name>
</gene>
<dbReference type="Proteomes" id="UP001186974">
    <property type="component" value="Unassembled WGS sequence"/>
</dbReference>
<protein>
    <submittedName>
        <fullName evidence="1">Uncharacterized protein</fullName>
    </submittedName>
</protein>
<sequence length="190" mass="21197">LGVLVESKAIRRFLNTTITEYKDETAATKEADDTWETWKEPHQYRFPMNPLPGLVILLLGIMMSSHHQLSMTSTMIHKQWGTMFVGFAMARAVTYIVLYISPPQSLLPSRPPSEIITSFCLTAGGIIFMLSAHDIVVALEYNDLDAMFVFTVTMGLTCLILAWTTVLMAIKGWATRKEHAAASFLKPSPA</sequence>
<dbReference type="EMBL" id="JAWDJW010005962">
    <property type="protein sequence ID" value="KAK3066188.1"/>
    <property type="molecule type" value="Genomic_DNA"/>
</dbReference>
<reference evidence="1" key="1">
    <citation type="submission" date="2024-09" db="EMBL/GenBank/DDBJ databases">
        <title>Black Yeasts Isolated from many extreme environments.</title>
        <authorList>
            <person name="Coleine C."/>
            <person name="Stajich J.E."/>
            <person name="Selbmann L."/>
        </authorList>
    </citation>
    <scope>NUCLEOTIDE SEQUENCE</scope>
    <source>
        <strain evidence="1">CCFEE 5737</strain>
    </source>
</reference>
<feature type="non-terminal residue" evidence="1">
    <location>
        <position position="1"/>
    </location>
</feature>
<name>A0ACC3DE35_9PEZI</name>